<feature type="compositionally biased region" description="Polar residues" evidence="1">
    <location>
        <begin position="73"/>
        <end position="86"/>
    </location>
</feature>
<dbReference type="EMBL" id="UYRT01098764">
    <property type="protein sequence ID" value="VDN41882.1"/>
    <property type="molecule type" value="Genomic_DNA"/>
</dbReference>
<dbReference type="Gene3D" id="1.10.8.10">
    <property type="entry name" value="DNA helicase RuvA subunit, C-terminal domain"/>
    <property type="match status" value="1"/>
</dbReference>
<evidence type="ECO:0000256" key="1">
    <source>
        <dbReference type="SAM" id="MobiDB-lite"/>
    </source>
</evidence>
<dbReference type="AlphaFoldDB" id="A0A183ERY8"/>
<keyword evidence="3" id="KW-1185">Reference proteome</keyword>
<proteinExistence type="predicted"/>
<reference evidence="2 3" key="2">
    <citation type="submission" date="2018-11" db="EMBL/GenBank/DDBJ databases">
        <authorList>
            <consortium name="Pathogen Informatics"/>
        </authorList>
    </citation>
    <scope>NUCLEOTIDE SEQUENCE [LARGE SCALE GENOMIC DNA]</scope>
</reference>
<protein>
    <submittedName>
        <fullName evidence="4">UBA domain-containing protein</fullName>
    </submittedName>
</protein>
<feature type="region of interest" description="Disordered" evidence="1">
    <location>
        <begin position="40"/>
        <end position="103"/>
    </location>
</feature>
<evidence type="ECO:0000313" key="4">
    <source>
        <dbReference type="WBParaSite" id="GPUH_0002375901-mRNA-1"/>
    </source>
</evidence>
<evidence type="ECO:0000313" key="3">
    <source>
        <dbReference type="Proteomes" id="UP000271098"/>
    </source>
</evidence>
<dbReference type="Proteomes" id="UP000271098">
    <property type="component" value="Unassembled WGS sequence"/>
</dbReference>
<organism evidence="4">
    <name type="scientific">Gongylonema pulchrum</name>
    <dbReference type="NCBI Taxonomy" id="637853"/>
    <lineage>
        <taxon>Eukaryota</taxon>
        <taxon>Metazoa</taxon>
        <taxon>Ecdysozoa</taxon>
        <taxon>Nematoda</taxon>
        <taxon>Chromadorea</taxon>
        <taxon>Rhabditida</taxon>
        <taxon>Spirurina</taxon>
        <taxon>Spiruromorpha</taxon>
        <taxon>Spiruroidea</taxon>
        <taxon>Gongylonematidae</taxon>
        <taxon>Gongylonema</taxon>
    </lineage>
</organism>
<gene>
    <name evidence="2" type="ORF">GPUH_LOCUS23729</name>
</gene>
<accession>A0A183ERY8</accession>
<reference evidence="4" key="1">
    <citation type="submission" date="2016-06" db="UniProtKB">
        <authorList>
            <consortium name="WormBaseParasite"/>
        </authorList>
    </citation>
    <scope>IDENTIFICATION</scope>
</reference>
<evidence type="ECO:0000313" key="2">
    <source>
        <dbReference type="EMBL" id="VDN41882.1"/>
    </source>
</evidence>
<sequence>MDNTDNYSARGEMIRQFQDQGIAEATLESLNWDLQRAIETHINSSSDAPPDGGDDRPSGVENMETDDPPAPTADSNRTSRTPSPQLITGAHWRDDNSLFAPRSGRLRFGRPVRITRMHNGFQNG</sequence>
<name>A0A183ERY8_9BILA</name>
<dbReference type="WBParaSite" id="GPUH_0002375901-mRNA-1">
    <property type="protein sequence ID" value="GPUH_0002375901-mRNA-1"/>
    <property type="gene ID" value="GPUH_0002375901"/>
</dbReference>